<dbReference type="HOGENOM" id="CLU_534301_0_0_1"/>
<dbReference type="OrthoDB" id="2922289at2759"/>
<organism evidence="2 3">
    <name type="scientific">Piloderma croceum (strain F 1598)</name>
    <dbReference type="NCBI Taxonomy" id="765440"/>
    <lineage>
        <taxon>Eukaryota</taxon>
        <taxon>Fungi</taxon>
        <taxon>Dikarya</taxon>
        <taxon>Basidiomycota</taxon>
        <taxon>Agaricomycotina</taxon>
        <taxon>Agaricomycetes</taxon>
        <taxon>Agaricomycetidae</taxon>
        <taxon>Atheliales</taxon>
        <taxon>Atheliaceae</taxon>
        <taxon>Piloderma</taxon>
    </lineage>
</organism>
<keyword evidence="3" id="KW-1185">Reference proteome</keyword>
<dbReference type="AlphaFoldDB" id="A0A0C3G840"/>
<sequence length="510" mass="57283">MDDAFKTRTLNLALAHMAWSSAADLFEHLARMGLTTASAIERAYKKDTALLWQLVSCFAKVEFLGCNLVGKLSQVVSWSEHFRPYFKRWRTAQGLAKVEMNMEYINKNHFNESLFDEFVVRSMADLEGTGAAFFHTLTMKLAEDPSQINKFSAEAFEEIGDIAAYREFHTQVVDSAFGQELRKYALSLDSLGYTKSDFLPQVSFMDPSKYQGRPTFLKPRWGDASKVVQAMGDTWQRVTWGISMWDSIPQLLGHPMHMPRAFDTMWYQADLLMWNAAKSLDRPGESGRVAKQFGLVNPHSPTRPTFTEFVFKSLEPSTRAIKPATTPAPASSPYVETIPIVAPTESAVKSGHAFVAESSENRPKSKKKTKATAASSATANEEPDHVDEVTSDEPENFPVALPTHYKLGKRLLKVFQRVLEDDGAEPAEKKGQLRWGDFERAMRRIGFDVVQTAGSSVRFDPPAQTARPITFHRPHPDSILSPHMIKWVGARLKRTYGWTTASFAQGIEAE</sequence>
<evidence type="ECO:0000313" key="3">
    <source>
        <dbReference type="Proteomes" id="UP000054166"/>
    </source>
</evidence>
<protein>
    <recommendedName>
        <fullName evidence="4">Type II toxin-antitoxin system HicA family toxin</fullName>
    </recommendedName>
</protein>
<dbReference type="InterPro" id="IPR012933">
    <property type="entry name" value="HicA_mRNA_interferase"/>
</dbReference>
<name>A0A0C3G840_PILCF</name>
<dbReference type="Proteomes" id="UP000054166">
    <property type="component" value="Unassembled WGS sequence"/>
</dbReference>
<reference evidence="3" key="2">
    <citation type="submission" date="2015-01" db="EMBL/GenBank/DDBJ databases">
        <title>Evolutionary Origins and Diversification of the Mycorrhizal Mutualists.</title>
        <authorList>
            <consortium name="DOE Joint Genome Institute"/>
            <consortium name="Mycorrhizal Genomics Consortium"/>
            <person name="Kohler A."/>
            <person name="Kuo A."/>
            <person name="Nagy L.G."/>
            <person name="Floudas D."/>
            <person name="Copeland A."/>
            <person name="Barry K.W."/>
            <person name="Cichocki N."/>
            <person name="Veneault-Fourrey C."/>
            <person name="LaButti K."/>
            <person name="Lindquist E.A."/>
            <person name="Lipzen A."/>
            <person name="Lundell T."/>
            <person name="Morin E."/>
            <person name="Murat C."/>
            <person name="Riley R."/>
            <person name="Ohm R."/>
            <person name="Sun H."/>
            <person name="Tunlid A."/>
            <person name="Henrissat B."/>
            <person name="Grigoriev I.V."/>
            <person name="Hibbett D.S."/>
            <person name="Martin F."/>
        </authorList>
    </citation>
    <scope>NUCLEOTIDE SEQUENCE [LARGE SCALE GENOMIC DNA]</scope>
    <source>
        <strain evidence="3">F 1598</strain>
    </source>
</reference>
<reference evidence="2 3" key="1">
    <citation type="submission" date="2014-04" db="EMBL/GenBank/DDBJ databases">
        <authorList>
            <consortium name="DOE Joint Genome Institute"/>
            <person name="Kuo A."/>
            <person name="Tarkka M."/>
            <person name="Buscot F."/>
            <person name="Kohler A."/>
            <person name="Nagy L.G."/>
            <person name="Floudas D."/>
            <person name="Copeland A."/>
            <person name="Barry K.W."/>
            <person name="Cichocki N."/>
            <person name="Veneault-Fourrey C."/>
            <person name="LaButti K."/>
            <person name="Lindquist E.A."/>
            <person name="Lipzen A."/>
            <person name="Lundell T."/>
            <person name="Morin E."/>
            <person name="Murat C."/>
            <person name="Sun H."/>
            <person name="Tunlid A."/>
            <person name="Henrissat B."/>
            <person name="Grigoriev I.V."/>
            <person name="Hibbett D.S."/>
            <person name="Martin F."/>
            <person name="Nordberg H.P."/>
            <person name="Cantor M.N."/>
            <person name="Hua S.X."/>
        </authorList>
    </citation>
    <scope>NUCLEOTIDE SEQUENCE [LARGE SCALE GENOMIC DNA]</scope>
    <source>
        <strain evidence="2 3">F 1598</strain>
    </source>
</reference>
<dbReference type="EMBL" id="KN832970">
    <property type="protein sequence ID" value="KIM92400.1"/>
    <property type="molecule type" value="Genomic_DNA"/>
</dbReference>
<evidence type="ECO:0008006" key="4">
    <source>
        <dbReference type="Google" id="ProtNLM"/>
    </source>
</evidence>
<dbReference type="STRING" id="765440.A0A0C3G840"/>
<dbReference type="GO" id="GO:0003729">
    <property type="term" value="F:mRNA binding"/>
    <property type="evidence" value="ECO:0007669"/>
    <property type="project" value="InterPro"/>
</dbReference>
<proteinExistence type="predicted"/>
<dbReference type="InParanoid" id="A0A0C3G840"/>
<dbReference type="Pfam" id="PF07927">
    <property type="entry name" value="HicA_toxin"/>
    <property type="match status" value="1"/>
</dbReference>
<feature type="region of interest" description="Disordered" evidence="1">
    <location>
        <begin position="353"/>
        <end position="397"/>
    </location>
</feature>
<dbReference type="PANTHER" id="PTHR40788">
    <property type="entry name" value="CLR5 DOMAIN-CONTAINING PROTEIN-RELATED"/>
    <property type="match status" value="1"/>
</dbReference>
<dbReference type="PANTHER" id="PTHR40788:SF1">
    <property type="entry name" value="IPA PROTEIN"/>
    <property type="match status" value="1"/>
</dbReference>
<accession>A0A0C3G840</accession>
<gene>
    <name evidence="2" type="ORF">PILCRDRAFT_122009</name>
</gene>
<evidence type="ECO:0000256" key="1">
    <source>
        <dbReference type="SAM" id="MobiDB-lite"/>
    </source>
</evidence>
<evidence type="ECO:0000313" key="2">
    <source>
        <dbReference type="EMBL" id="KIM92400.1"/>
    </source>
</evidence>